<accession>A0AAF0BHM2</accession>
<organism evidence="1 2">
    <name type="scientific">Gimibacter soli</name>
    <dbReference type="NCBI Taxonomy" id="3024400"/>
    <lineage>
        <taxon>Bacteria</taxon>
        <taxon>Pseudomonadati</taxon>
        <taxon>Pseudomonadota</taxon>
        <taxon>Alphaproteobacteria</taxon>
        <taxon>Kordiimonadales</taxon>
        <taxon>Temperatibacteraceae</taxon>
        <taxon>Gimibacter</taxon>
    </lineage>
</organism>
<keyword evidence="2" id="KW-1185">Reference proteome</keyword>
<sequence>MSDEDLLKLRLFYDDIALVSPYAIIAPPDWAEAVIQAKYSLPAPKGTKLLQCSLPGRHKHNQGFIMMSPSGVKFLAGIDCGKKEFGGDFAGLKTRHDTARKRQISVNRYILLKEFLPTYLEKITRIENDLFPRLIELADNSIDKFDSLLDHIGSDGRLAYDTFEEDFQATQRAKEAVAKELEKIEADFKQNRIKETIFKKRVQDINLRIRAVKPVMRQVTKYLKDRALGFEFLKEASSEQTRFAEADIVLRKTMKQMRHATSSDSFSNDELEDLIKAAKAAFKEIDNCLPIFESANRFYSNQNLGLLSQWAPMVSPSQSVTFTSRRVDIRIGEYLASIDRPGQFIVPPLPDPNQILDALPGV</sequence>
<protein>
    <submittedName>
        <fullName evidence="1">Uncharacterized protein</fullName>
    </submittedName>
</protein>
<evidence type="ECO:0000313" key="1">
    <source>
        <dbReference type="EMBL" id="WCL54403.1"/>
    </source>
</evidence>
<reference evidence="1" key="1">
    <citation type="submission" date="2023-01" db="EMBL/GenBank/DDBJ databases">
        <title>The genome sequence of Kordiimonadaceae bacterium 6D33.</title>
        <authorList>
            <person name="Liu Y."/>
        </authorList>
    </citation>
    <scope>NUCLEOTIDE SEQUENCE</scope>
    <source>
        <strain evidence="1">6D33</strain>
    </source>
</reference>
<dbReference type="EMBL" id="CP116805">
    <property type="protein sequence ID" value="WCL54403.1"/>
    <property type="molecule type" value="Genomic_DNA"/>
</dbReference>
<gene>
    <name evidence="1" type="ORF">PH603_01350</name>
</gene>
<proteinExistence type="predicted"/>
<dbReference type="RefSeq" id="WP_289504122.1">
    <property type="nucleotide sequence ID" value="NZ_CP116805.1"/>
</dbReference>
<dbReference type="Proteomes" id="UP001217500">
    <property type="component" value="Chromosome"/>
</dbReference>
<evidence type="ECO:0000313" key="2">
    <source>
        <dbReference type="Proteomes" id="UP001217500"/>
    </source>
</evidence>
<dbReference type="KEGG" id="gso:PH603_01350"/>
<dbReference type="AlphaFoldDB" id="A0AAF0BHM2"/>
<name>A0AAF0BHM2_9PROT</name>